<accession>A0ABR3XPC8</accession>
<sequence length="133" mass="14421">MQQQPVQALPNLSPLQMVADTVRNGGNVAAAAVAAHWHPANTGAVVVTFVELHQRIIEAQIHFGPSFIQFNQGRSQAIALRLLAPVAGPGYDFDQVETTHTDAQNKTVTGFKCGGPNCEFRGKDQKRHMQAVH</sequence>
<name>A0ABR3XPC8_9PEZI</name>
<evidence type="ECO:0000313" key="2">
    <source>
        <dbReference type="Proteomes" id="UP001583177"/>
    </source>
</evidence>
<dbReference type="Proteomes" id="UP001583177">
    <property type="component" value="Unassembled WGS sequence"/>
</dbReference>
<organism evidence="1 2">
    <name type="scientific">Diaporthe australafricana</name>
    <dbReference type="NCBI Taxonomy" id="127596"/>
    <lineage>
        <taxon>Eukaryota</taxon>
        <taxon>Fungi</taxon>
        <taxon>Dikarya</taxon>
        <taxon>Ascomycota</taxon>
        <taxon>Pezizomycotina</taxon>
        <taxon>Sordariomycetes</taxon>
        <taxon>Sordariomycetidae</taxon>
        <taxon>Diaporthales</taxon>
        <taxon>Diaporthaceae</taxon>
        <taxon>Diaporthe</taxon>
    </lineage>
</organism>
<keyword evidence="2" id="KW-1185">Reference proteome</keyword>
<evidence type="ECO:0000313" key="1">
    <source>
        <dbReference type="EMBL" id="KAL1877862.1"/>
    </source>
</evidence>
<dbReference type="EMBL" id="JAWRVE010000013">
    <property type="protein sequence ID" value="KAL1877862.1"/>
    <property type="molecule type" value="Genomic_DNA"/>
</dbReference>
<comment type="caution">
    <text evidence="1">The sequence shown here is derived from an EMBL/GenBank/DDBJ whole genome shotgun (WGS) entry which is preliminary data.</text>
</comment>
<gene>
    <name evidence="1" type="ORF">Daus18300_002215</name>
</gene>
<reference evidence="1 2" key="1">
    <citation type="journal article" date="2024" name="IMA Fungus">
        <title>IMA Genome - F19 : A genome assembly and annotation guide to empower mycologists, including annotated draft genome sequences of Ceratocystis pirilliformis, Diaporthe australafricana, Fusarium ophioides, Paecilomyces lecythidis, and Sporothrix stenoceras.</title>
        <authorList>
            <person name="Aylward J."/>
            <person name="Wilson A.M."/>
            <person name="Visagie C.M."/>
            <person name="Spraker J."/>
            <person name="Barnes I."/>
            <person name="Buitendag C."/>
            <person name="Ceriani C."/>
            <person name="Del Mar Angel L."/>
            <person name="du Plessis D."/>
            <person name="Fuchs T."/>
            <person name="Gasser K."/>
            <person name="Kramer D."/>
            <person name="Li W."/>
            <person name="Munsamy K."/>
            <person name="Piso A."/>
            <person name="Price J.L."/>
            <person name="Sonnekus B."/>
            <person name="Thomas C."/>
            <person name="van der Nest A."/>
            <person name="van Dijk A."/>
            <person name="van Heerden A."/>
            <person name="van Vuuren N."/>
            <person name="Yilmaz N."/>
            <person name="Duong T.A."/>
            <person name="van der Merwe N.A."/>
            <person name="Wingfield M.J."/>
            <person name="Wingfield B.D."/>
        </authorList>
    </citation>
    <scope>NUCLEOTIDE SEQUENCE [LARGE SCALE GENOMIC DNA]</scope>
    <source>
        <strain evidence="1 2">CMW 18300</strain>
    </source>
</reference>
<feature type="non-terminal residue" evidence="1">
    <location>
        <position position="133"/>
    </location>
</feature>
<evidence type="ECO:0008006" key="3">
    <source>
        <dbReference type="Google" id="ProtNLM"/>
    </source>
</evidence>
<proteinExistence type="predicted"/>
<protein>
    <recommendedName>
        <fullName evidence="3">C2H2-type domain-containing protein</fullName>
    </recommendedName>
</protein>